<feature type="compositionally biased region" description="Acidic residues" evidence="1">
    <location>
        <begin position="824"/>
        <end position="837"/>
    </location>
</feature>
<feature type="region of interest" description="Disordered" evidence="1">
    <location>
        <begin position="701"/>
        <end position="722"/>
    </location>
</feature>
<reference evidence="2 3" key="1">
    <citation type="submission" date="2016-07" db="EMBL/GenBank/DDBJ databases">
        <title>Draft genome of the white-rot fungus Obba rivulosa 3A-2.</title>
        <authorList>
            <consortium name="DOE Joint Genome Institute"/>
            <person name="Miettinen O."/>
            <person name="Riley R."/>
            <person name="Acob R."/>
            <person name="Barry K."/>
            <person name="Cullen D."/>
            <person name="De Vries R."/>
            <person name="Hainaut M."/>
            <person name="Hatakka A."/>
            <person name="Henrissat B."/>
            <person name="Hilden K."/>
            <person name="Kuo R."/>
            <person name="Labutti K."/>
            <person name="Lipzen A."/>
            <person name="Makela M.R."/>
            <person name="Sandor L."/>
            <person name="Spatafora J.W."/>
            <person name="Grigoriev I.V."/>
            <person name="Hibbett D.S."/>
        </authorList>
    </citation>
    <scope>NUCLEOTIDE SEQUENCE [LARGE SCALE GENOMIC DNA]</scope>
    <source>
        <strain evidence="2 3">3A-2</strain>
    </source>
</reference>
<evidence type="ECO:0000256" key="1">
    <source>
        <dbReference type="SAM" id="MobiDB-lite"/>
    </source>
</evidence>
<evidence type="ECO:0000313" key="2">
    <source>
        <dbReference type="EMBL" id="OCH86395.1"/>
    </source>
</evidence>
<dbReference type="Proteomes" id="UP000250043">
    <property type="component" value="Unassembled WGS sequence"/>
</dbReference>
<feature type="region of interest" description="Disordered" evidence="1">
    <location>
        <begin position="816"/>
        <end position="851"/>
    </location>
</feature>
<name>A0A8E2DFW0_9APHY</name>
<dbReference type="AlphaFoldDB" id="A0A8E2DFW0"/>
<sequence length="851" mass="97158">MDRLCDEIIQLILNELNDPTNLSLVSKRYYSFTQDPYVRASYFLSRYGRIQAYYWALGRGRLMTNQVIDILFTSGAHLSRYLVQCAIHHYFRTQVPFIKTPWVRTIPFPVFMHFLEIAGNMYGDIPRGKGEDDGTIFLTLLANSRFLNEHRSGKWETMRDAVEKYKFIPFCHKDPLMSQFPLVLAIEPRLLPYARANGFYMDRKYRDFVFRKMFEKPAVAYEGRMEEIVRNVQELSRLDSNMFLSRTVAAEVCMEAKTNESAYIALKRLDKEGVLKFELSAVVEELTKLFVNTRSVSHAYTYNVMRELRADFPSQDPTVRLVLLLTVFLAEPLPYPEALSATVYTSPSLRTYVRNCKEKAEGMNLAPVTRKDLYDVLLNQFTPDRCGGILQYGQVELGMGNEDLEQLVRDVAISCLEIGSKGKMLQQLVRYSPSIEDVISAHVVSNYRIDVDDLPPYDDEKACANYQAKLCRAVMSFTPYSTANDYTMDIDVPTRAETQSPGIDGEVEDSIGSGSVLVDDARLAEGVENLGRITQDTLTTMIRKDEVSPVGRRRRYYGAFSSYTDHAGKLTYPAEFVDVGRWAWQHFGSRSAVAATFMTHAVLNGTVTYIQPLETFDTRTPLTLKHFKMLARLARAPETVMYEAIELGANFYFSEEDYVNPATSGEIFIGNQSWLRNGSVKSEGNSIPVRSGIGSETPRVRRRDVHGVKRPRRSATTSVKSYTVPDSDDEAIMDEDDVGSSELIRVAFRKVESHMQRWVKHLTLLLKDEQKKYNEKKRHAQAAAPVGTKIRVPKSEFLKSLAHNLPRIRKLDEFARQHIYGDDTPGDDYSEGEDDEYIDRSSRSKRRKVGD</sequence>
<protein>
    <submittedName>
        <fullName evidence="2">Uncharacterized protein</fullName>
    </submittedName>
</protein>
<dbReference type="EMBL" id="KV722530">
    <property type="protein sequence ID" value="OCH86395.1"/>
    <property type="molecule type" value="Genomic_DNA"/>
</dbReference>
<accession>A0A8E2DFW0</accession>
<proteinExistence type="predicted"/>
<organism evidence="2 3">
    <name type="scientific">Obba rivulosa</name>
    <dbReference type="NCBI Taxonomy" id="1052685"/>
    <lineage>
        <taxon>Eukaryota</taxon>
        <taxon>Fungi</taxon>
        <taxon>Dikarya</taxon>
        <taxon>Basidiomycota</taxon>
        <taxon>Agaricomycotina</taxon>
        <taxon>Agaricomycetes</taxon>
        <taxon>Polyporales</taxon>
        <taxon>Gelatoporiaceae</taxon>
        <taxon>Obba</taxon>
    </lineage>
</organism>
<gene>
    <name evidence="2" type="ORF">OBBRIDRAFT_761400</name>
</gene>
<dbReference type="OrthoDB" id="270318at2759"/>
<feature type="compositionally biased region" description="Basic residues" evidence="1">
    <location>
        <begin position="701"/>
        <end position="713"/>
    </location>
</feature>
<evidence type="ECO:0000313" key="3">
    <source>
        <dbReference type="Proteomes" id="UP000250043"/>
    </source>
</evidence>
<keyword evidence="3" id="KW-1185">Reference proteome</keyword>